<dbReference type="OrthoDB" id="2560792at2759"/>
<evidence type="ECO:0000313" key="2">
    <source>
        <dbReference type="EMBL" id="KIM89996.1"/>
    </source>
</evidence>
<dbReference type="AlphaFoldDB" id="A0A0C3GH93"/>
<reference evidence="2 3" key="1">
    <citation type="submission" date="2014-04" db="EMBL/GenBank/DDBJ databases">
        <authorList>
            <consortium name="DOE Joint Genome Institute"/>
            <person name="Kuo A."/>
            <person name="Tarkka M."/>
            <person name="Buscot F."/>
            <person name="Kohler A."/>
            <person name="Nagy L.G."/>
            <person name="Floudas D."/>
            <person name="Copeland A."/>
            <person name="Barry K.W."/>
            <person name="Cichocki N."/>
            <person name="Veneault-Fourrey C."/>
            <person name="LaButti K."/>
            <person name="Lindquist E.A."/>
            <person name="Lipzen A."/>
            <person name="Lundell T."/>
            <person name="Morin E."/>
            <person name="Murat C."/>
            <person name="Sun H."/>
            <person name="Tunlid A."/>
            <person name="Henrissat B."/>
            <person name="Grigoriev I.V."/>
            <person name="Hibbett D.S."/>
            <person name="Martin F."/>
            <person name="Nordberg H.P."/>
            <person name="Cantor M.N."/>
            <person name="Hua S.X."/>
        </authorList>
    </citation>
    <scope>NUCLEOTIDE SEQUENCE [LARGE SCALE GENOMIC DNA]</scope>
    <source>
        <strain evidence="2 3">F 1598</strain>
    </source>
</reference>
<accession>A0A0C3GH93</accession>
<dbReference type="InParanoid" id="A0A0C3GH93"/>
<proteinExistence type="predicted"/>
<protein>
    <submittedName>
        <fullName evidence="2">Uncharacterized protein</fullName>
    </submittedName>
</protein>
<dbReference type="Proteomes" id="UP000054166">
    <property type="component" value="Unassembled WGS sequence"/>
</dbReference>
<evidence type="ECO:0000313" key="3">
    <source>
        <dbReference type="Proteomes" id="UP000054166"/>
    </source>
</evidence>
<dbReference type="HOGENOM" id="CLU_127772_0_0_1"/>
<organism evidence="2 3">
    <name type="scientific">Piloderma croceum (strain F 1598)</name>
    <dbReference type="NCBI Taxonomy" id="765440"/>
    <lineage>
        <taxon>Eukaryota</taxon>
        <taxon>Fungi</taxon>
        <taxon>Dikarya</taxon>
        <taxon>Basidiomycota</taxon>
        <taxon>Agaricomycotina</taxon>
        <taxon>Agaricomycetes</taxon>
        <taxon>Agaricomycetidae</taxon>
        <taxon>Atheliales</taxon>
        <taxon>Atheliaceae</taxon>
        <taxon>Piloderma</taxon>
    </lineage>
</organism>
<name>A0A0C3GH93_PILCF</name>
<gene>
    <name evidence="2" type="ORF">PILCRDRAFT_812791</name>
</gene>
<evidence type="ECO:0000256" key="1">
    <source>
        <dbReference type="SAM" id="MobiDB-lite"/>
    </source>
</evidence>
<feature type="region of interest" description="Disordered" evidence="1">
    <location>
        <begin position="119"/>
        <end position="139"/>
    </location>
</feature>
<reference evidence="3" key="2">
    <citation type="submission" date="2015-01" db="EMBL/GenBank/DDBJ databases">
        <title>Evolutionary Origins and Diversification of the Mycorrhizal Mutualists.</title>
        <authorList>
            <consortium name="DOE Joint Genome Institute"/>
            <consortium name="Mycorrhizal Genomics Consortium"/>
            <person name="Kohler A."/>
            <person name="Kuo A."/>
            <person name="Nagy L.G."/>
            <person name="Floudas D."/>
            <person name="Copeland A."/>
            <person name="Barry K.W."/>
            <person name="Cichocki N."/>
            <person name="Veneault-Fourrey C."/>
            <person name="LaButti K."/>
            <person name="Lindquist E.A."/>
            <person name="Lipzen A."/>
            <person name="Lundell T."/>
            <person name="Morin E."/>
            <person name="Murat C."/>
            <person name="Riley R."/>
            <person name="Ohm R."/>
            <person name="Sun H."/>
            <person name="Tunlid A."/>
            <person name="Henrissat B."/>
            <person name="Grigoriev I.V."/>
            <person name="Hibbett D.S."/>
            <person name="Martin F."/>
        </authorList>
    </citation>
    <scope>NUCLEOTIDE SEQUENCE [LARGE SCALE GENOMIC DNA]</scope>
    <source>
        <strain evidence="3">F 1598</strain>
    </source>
</reference>
<dbReference type="EMBL" id="KN832974">
    <property type="protein sequence ID" value="KIM89996.1"/>
    <property type="molecule type" value="Genomic_DNA"/>
</dbReference>
<sequence length="139" mass="15083">MSLGESDAKFPGQQGLAEPPPQTRENPGQVYPKTDPSAAPLNSVPGTGTNRIAQQYLGNPYLQNSIFWKLDKSLTEVIQTIEREQSGVGGSPEEVALVDKFKRWKDELEVIMAGGVSMRDRNSGPVDGIHAEEGGLFND</sequence>
<keyword evidence="3" id="KW-1185">Reference proteome</keyword>
<feature type="region of interest" description="Disordered" evidence="1">
    <location>
        <begin position="1"/>
        <end position="50"/>
    </location>
</feature>